<sequence>MEGSCGFVGSFLIGGNVKGAVASKKASSRAVVRMAGSRLQSPDSEGPPALQNFFEVKRAGASDGSRAAGTVKIGTGRGVLNNHDGDLEAAVDAALTRATSTVDGNPAMVHVTMTSDIDAGKLREILSEKLASDVPFLGRTIVKDEAEGVLEILTLSSSDGQKSVVGIVPMSESAGEEAGKQAAQEFAEFHASGAVPFVLYSHTPGSSTSSVRSGIADVLPGTVTYGGEASSNPEDVTAWSLITRESLYNKDTEGCVAVMTVPGSLSFMLSALLKNWAQPKFQEKLHFMIPKYVDDDKLDLLTAIRLDDWDKFTALIDSGLDINLKWEHKQNQTPLLAAAARVRLEMVKYLLERGAQVEVANDGGWTPLMYTESHDQEDARVKEQLGLLVEAGAK</sequence>
<dbReference type="InterPro" id="IPR002110">
    <property type="entry name" value="Ankyrin_rpt"/>
</dbReference>
<proteinExistence type="predicted"/>
<evidence type="ECO:0000256" key="1">
    <source>
        <dbReference type="ARBA" id="ARBA00022737"/>
    </source>
</evidence>
<accession>A0A7S2ZZR8</accession>
<dbReference type="Pfam" id="PF12796">
    <property type="entry name" value="Ank_2"/>
    <property type="match status" value="1"/>
</dbReference>
<dbReference type="PANTHER" id="PTHR24171">
    <property type="entry name" value="ANKYRIN REPEAT DOMAIN-CONTAINING PROTEIN 39-RELATED"/>
    <property type="match status" value="1"/>
</dbReference>
<dbReference type="SMART" id="SM00248">
    <property type="entry name" value="ANK"/>
    <property type="match status" value="2"/>
</dbReference>
<reference evidence="4" key="1">
    <citation type="submission" date="2021-01" db="EMBL/GenBank/DDBJ databases">
        <authorList>
            <person name="Corre E."/>
            <person name="Pelletier E."/>
            <person name="Niang G."/>
            <person name="Scheremetjew M."/>
            <person name="Finn R."/>
            <person name="Kale V."/>
            <person name="Holt S."/>
            <person name="Cochrane G."/>
            <person name="Meng A."/>
            <person name="Brown T."/>
            <person name="Cohen L."/>
        </authorList>
    </citation>
    <scope>NUCLEOTIDE SEQUENCE</scope>
    <source>
        <strain evidence="4">CCMP 769</strain>
    </source>
</reference>
<dbReference type="Gene3D" id="1.25.40.20">
    <property type="entry name" value="Ankyrin repeat-containing domain"/>
    <property type="match status" value="1"/>
</dbReference>
<gene>
    <name evidence="4" type="ORF">RMAR00112_LOCUS23830</name>
</gene>
<organism evidence="4">
    <name type="scientific">Rhodosorus marinus</name>
    <dbReference type="NCBI Taxonomy" id="101924"/>
    <lineage>
        <taxon>Eukaryota</taxon>
        <taxon>Rhodophyta</taxon>
        <taxon>Stylonematophyceae</taxon>
        <taxon>Stylonematales</taxon>
        <taxon>Stylonemataceae</taxon>
        <taxon>Rhodosorus</taxon>
    </lineage>
</organism>
<keyword evidence="2 3" id="KW-0040">ANK repeat</keyword>
<dbReference type="AlphaFoldDB" id="A0A7S2ZZR8"/>
<evidence type="ECO:0000313" key="4">
    <source>
        <dbReference type="EMBL" id="CAE0055794.1"/>
    </source>
</evidence>
<dbReference type="EMBL" id="HBHW01030754">
    <property type="protein sequence ID" value="CAE0055794.1"/>
    <property type="molecule type" value="Transcribed_RNA"/>
</dbReference>
<feature type="repeat" description="ANK" evidence="3">
    <location>
        <begin position="330"/>
        <end position="362"/>
    </location>
</feature>
<dbReference type="PROSITE" id="PS50088">
    <property type="entry name" value="ANK_REPEAT"/>
    <property type="match status" value="1"/>
</dbReference>
<dbReference type="SUPFAM" id="SSF48403">
    <property type="entry name" value="Ankyrin repeat"/>
    <property type="match status" value="1"/>
</dbReference>
<name>A0A7S2ZZR8_9RHOD</name>
<protein>
    <submittedName>
        <fullName evidence="4">Uncharacterized protein</fullName>
    </submittedName>
</protein>
<dbReference type="InterPro" id="IPR036770">
    <property type="entry name" value="Ankyrin_rpt-contain_sf"/>
</dbReference>
<evidence type="ECO:0000256" key="2">
    <source>
        <dbReference type="ARBA" id="ARBA00023043"/>
    </source>
</evidence>
<evidence type="ECO:0000256" key="3">
    <source>
        <dbReference type="PROSITE-ProRule" id="PRU00023"/>
    </source>
</evidence>
<keyword evidence="1" id="KW-0677">Repeat</keyword>
<dbReference type="PROSITE" id="PS50297">
    <property type="entry name" value="ANK_REP_REGION"/>
    <property type="match status" value="1"/>
</dbReference>